<evidence type="ECO:0000313" key="7">
    <source>
        <dbReference type="EMBL" id="WDD99785.1"/>
    </source>
</evidence>
<organism evidence="7 8">
    <name type="scientific">Thalassomonas actiniarum</name>
    <dbReference type="NCBI Taxonomy" id="485447"/>
    <lineage>
        <taxon>Bacteria</taxon>
        <taxon>Pseudomonadati</taxon>
        <taxon>Pseudomonadota</taxon>
        <taxon>Gammaproteobacteria</taxon>
        <taxon>Alteromonadales</taxon>
        <taxon>Colwelliaceae</taxon>
        <taxon>Thalassomonas</taxon>
    </lineage>
</organism>
<gene>
    <name evidence="7" type="ORF">SG35_003690</name>
</gene>
<protein>
    <submittedName>
        <fullName evidence="7">Amino acid ABC transporter substrate-binding protein</fullName>
    </submittedName>
</protein>
<evidence type="ECO:0000313" key="8">
    <source>
        <dbReference type="Proteomes" id="UP000032568"/>
    </source>
</evidence>
<dbReference type="Gene3D" id="3.40.190.10">
    <property type="entry name" value="Periplasmic binding protein-like II"/>
    <property type="match status" value="2"/>
</dbReference>
<dbReference type="PANTHER" id="PTHR35936">
    <property type="entry name" value="MEMBRANE-BOUND LYTIC MUREIN TRANSGLYCOSYLASE F"/>
    <property type="match status" value="1"/>
</dbReference>
<dbReference type="SMART" id="SM00062">
    <property type="entry name" value="PBPb"/>
    <property type="match status" value="1"/>
</dbReference>
<keyword evidence="8" id="KW-1185">Reference proteome</keyword>
<comment type="similarity">
    <text evidence="2 4">Belongs to the bacterial solute-binding protein 3 family.</text>
</comment>
<dbReference type="EMBL" id="CP059735">
    <property type="protein sequence ID" value="WDD99785.1"/>
    <property type="molecule type" value="Genomic_DNA"/>
</dbReference>
<name>A0AAE9YRC7_9GAMM</name>
<dbReference type="KEGG" id="tact:SG35_003690"/>
<dbReference type="AlphaFoldDB" id="A0AAE9YRC7"/>
<dbReference type="SUPFAM" id="SSF53850">
    <property type="entry name" value="Periplasmic binding protein-like II"/>
    <property type="match status" value="1"/>
</dbReference>
<reference evidence="7 8" key="1">
    <citation type="journal article" date="2015" name="Genome Announc.">
        <title>Draft Genome Sequences of Marine Isolates of Thalassomonas viridans and Thalassomonas actiniarum.</title>
        <authorList>
            <person name="Olonade I."/>
            <person name="van Zyl L.J."/>
            <person name="Trindade M."/>
        </authorList>
    </citation>
    <scope>NUCLEOTIDE SEQUENCE [LARGE SCALE GENOMIC DNA]</scope>
    <source>
        <strain evidence="7 8">A5K-106</strain>
    </source>
</reference>
<accession>A0AAE9YRC7</accession>
<feature type="domain" description="Solute-binding protein family 3/N-terminal" evidence="6">
    <location>
        <begin position="37"/>
        <end position="259"/>
    </location>
</feature>
<evidence type="ECO:0000256" key="2">
    <source>
        <dbReference type="ARBA" id="ARBA00010333"/>
    </source>
</evidence>
<evidence type="ECO:0000256" key="3">
    <source>
        <dbReference type="ARBA" id="ARBA00022729"/>
    </source>
</evidence>
<dbReference type="GO" id="GO:0030313">
    <property type="term" value="C:cell envelope"/>
    <property type="evidence" value="ECO:0007669"/>
    <property type="project" value="UniProtKB-SubCell"/>
</dbReference>
<sequence>MMYSLLVRTFSTPPWNLLLVALPLTVSAFTSKADDKTLHFGIDSWPPFTIVKAGSISGIDIEVIRVIANTLKLELKLVPCPFKRCLRMMENGELDMLGSLQKNRDRQLYMHYIEPSYYAANKAFYTLKATPFTIEKYQDLRQYTIGVTLGHKNNPRFDQDTKISKFAAVNTAQLSGLLMKKRIDAFLSVDVYSDYYLLQNNLSQYIKKSPFYFEGTLGYFALSKASGLTKHLREFNRVLEEMKKNGEIDRIIKEVLNKHSVVKAPLP</sequence>
<evidence type="ECO:0000259" key="6">
    <source>
        <dbReference type="SMART" id="SM00062"/>
    </source>
</evidence>
<dbReference type="PANTHER" id="PTHR35936:SF25">
    <property type="entry name" value="ABC TRANSPORTER SUBSTRATE-BINDING PROTEIN"/>
    <property type="match status" value="1"/>
</dbReference>
<feature type="chain" id="PRO_5042283844" evidence="5">
    <location>
        <begin position="34"/>
        <end position="267"/>
    </location>
</feature>
<evidence type="ECO:0000256" key="4">
    <source>
        <dbReference type="RuleBase" id="RU003744"/>
    </source>
</evidence>
<dbReference type="RefSeq" id="WP_084693018.1">
    <property type="nucleotide sequence ID" value="NZ_CP059735.1"/>
</dbReference>
<dbReference type="Proteomes" id="UP000032568">
    <property type="component" value="Chromosome"/>
</dbReference>
<evidence type="ECO:0000256" key="1">
    <source>
        <dbReference type="ARBA" id="ARBA00004196"/>
    </source>
</evidence>
<dbReference type="PROSITE" id="PS01039">
    <property type="entry name" value="SBP_BACTERIAL_3"/>
    <property type="match status" value="1"/>
</dbReference>
<dbReference type="InterPro" id="IPR001638">
    <property type="entry name" value="Solute-binding_3/MltF_N"/>
</dbReference>
<dbReference type="Pfam" id="PF00497">
    <property type="entry name" value="SBP_bac_3"/>
    <property type="match status" value="1"/>
</dbReference>
<feature type="signal peptide" evidence="5">
    <location>
        <begin position="1"/>
        <end position="33"/>
    </location>
</feature>
<proteinExistence type="inferred from homology"/>
<evidence type="ECO:0000256" key="5">
    <source>
        <dbReference type="SAM" id="SignalP"/>
    </source>
</evidence>
<reference evidence="7 8" key="2">
    <citation type="journal article" date="2022" name="Mar. Drugs">
        <title>Bioassay-Guided Fractionation Leads to the Detection of Cholic Acid Generated by the Rare Thalassomonas sp.</title>
        <authorList>
            <person name="Pheiffer F."/>
            <person name="Schneider Y.K."/>
            <person name="Hansen E.H."/>
            <person name="Andersen J.H."/>
            <person name="Isaksson J."/>
            <person name="Busche T."/>
            <person name="R C."/>
            <person name="Kalinowski J."/>
            <person name="Zyl L.V."/>
            <person name="Trindade M."/>
        </authorList>
    </citation>
    <scope>NUCLEOTIDE SEQUENCE [LARGE SCALE GENOMIC DNA]</scope>
    <source>
        <strain evidence="7 8">A5K-106</strain>
    </source>
</reference>
<keyword evidence="3 5" id="KW-0732">Signal</keyword>
<comment type="subcellular location">
    <subcellularLocation>
        <location evidence="1">Cell envelope</location>
    </subcellularLocation>
</comment>
<dbReference type="InterPro" id="IPR018313">
    <property type="entry name" value="SBP_3_CS"/>
</dbReference>